<evidence type="ECO:0000256" key="2">
    <source>
        <dbReference type="ARBA" id="ARBA00023180"/>
    </source>
</evidence>
<feature type="active site" description="For sulfotransferase activity" evidence="3">
    <location>
        <position position="100"/>
    </location>
</feature>
<proteinExistence type="predicted"/>
<dbReference type="PANTHER" id="PTHR10605:SF72">
    <property type="entry name" value="HEPARAN SULFATE 3-O SULFOTRANSFERASE-B, ISOFORM A"/>
    <property type="match status" value="1"/>
</dbReference>
<evidence type="ECO:0000313" key="7">
    <source>
        <dbReference type="EMBL" id="GFY41191.1"/>
    </source>
</evidence>
<organism evidence="7 8">
    <name type="scientific">Trichonephila inaurata madagascariensis</name>
    <dbReference type="NCBI Taxonomy" id="2747483"/>
    <lineage>
        <taxon>Eukaryota</taxon>
        <taxon>Metazoa</taxon>
        <taxon>Ecdysozoa</taxon>
        <taxon>Arthropoda</taxon>
        <taxon>Chelicerata</taxon>
        <taxon>Arachnida</taxon>
        <taxon>Araneae</taxon>
        <taxon>Araneomorphae</taxon>
        <taxon>Entelegynae</taxon>
        <taxon>Araneoidea</taxon>
        <taxon>Nephilidae</taxon>
        <taxon>Trichonephila</taxon>
        <taxon>Trichonephila inaurata</taxon>
    </lineage>
</organism>
<evidence type="ECO:0000256" key="1">
    <source>
        <dbReference type="ARBA" id="ARBA00022679"/>
    </source>
</evidence>
<gene>
    <name evidence="7" type="primary">HS3ST3B1</name>
    <name evidence="7" type="ORF">TNIN_332671</name>
</gene>
<evidence type="ECO:0000256" key="5">
    <source>
        <dbReference type="SAM" id="SignalP"/>
    </source>
</evidence>
<dbReference type="Pfam" id="PF00685">
    <property type="entry name" value="Sulfotransfer_1"/>
    <property type="match status" value="1"/>
</dbReference>
<dbReference type="InterPro" id="IPR000863">
    <property type="entry name" value="Sulfotransferase_dom"/>
</dbReference>
<dbReference type="PANTHER" id="PTHR10605">
    <property type="entry name" value="HEPARAN SULFATE SULFOTRANSFERASE"/>
    <property type="match status" value="1"/>
</dbReference>
<dbReference type="GO" id="GO:0008467">
    <property type="term" value="F:[heparan sulfate]-glucosamine 3-sulfotransferase activity"/>
    <property type="evidence" value="ECO:0007669"/>
    <property type="project" value="TreeGrafter"/>
</dbReference>
<evidence type="ECO:0000259" key="6">
    <source>
        <dbReference type="Pfam" id="PF00685"/>
    </source>
</evidence>
<feature type="domain" description="Sulfotransferase" evidence="6">
    <location>
        <begin position="91"/>
        <end position="150"/>
    </location>
</feature>
<dbReference type="SUPFAM" id="SSF52540">
    <property type="entry name" value="P-loop containing nucleoside triphosphate hydrolases"/>
    <property type="match status" value="1"/>
</dbReference>
<feature type="binding site" evidence="4">
    <location>
        <begin position="100"/>
        <end position="104"/>
    </location>
    <ligand>
        <name>3'-phosphoadenylyl sulfate</name>
        <dbReference type="ChEBI" id="CHEBI:58339"/>
    </ligand>
</feature>
<dbReference type="InterPro" id="IPR027417">
    <property type="entry name" value="P-loop_NTPase"/>
</dbReference>
<dbReference type="OrthoDB" id="6432385at2759"/>
<sequence length="221" mass="24826">MDMPGRCRTFRRMLTLTLVCCSVTCYLFSNHPLMSTEGEDPPGEEGAYAVRTWLPRRIKSGSEENNPPLTGNVSGEMVRVWGTGGTQKRLPQALIIGVKKCGTRALLEFLRLHPDIRATGPETHFFDRFYDRGLEWYRYFTKALVAGWTSSALPREVHKKPYLHHSVVTKSREHLGSQAPIVPLWVLRGASNGSAELSGGKGRFYGPMGRGDFRFCHEGEL</sequence>
<reference evidence="7" key="1">
    <citation type="submission" date="2020-08" db="EMBL/GenBank/DDBJ databases">
        <title>Multicomponent nature underlies the extraordinary mechanical properties of spider dragline silk.</title>
        <authorList>
            <person name="Kono N."/>
            <person name="Nakamura H."/>
            <person name="Mori M."/>
            <person name="Yoshida Y."/>
            <person name="Ohtoshi R."/>
            <person name="Malay A.D."/>
            <person name="Moran D.A.P."/>
            <person name="Tomita M."/>
            <person name="Numata K."/>
            <person name="Arakawa K."/>
        </authorList>
    </citation>
    <scope>NUCLEOTIDE SEQUENCE</scope>
</reference>
<keyword evidence="8" id="KW-1185">Reference proteome</keyword>
<feature type="chain" id="PRO_5036452999" evidence="5">
    <location>
        <begin position="26"/>
        <end position="221"/>
    </location>
</feature>
<protein>
    <submittedName>
        <fullName evidence="7">Heparan sulfate glucosamine 3-O-sulfotransferase 3B1</fullName>
    </submittedName>
</protein>
<evidence type="ECO:0000256" key="4">
    <source>
        <dbReference type="PIRSR" id="PIRSR637359-2"/>
    </source>
</evidence>
<dbReference type="InterPro" id="IPR037359">
    <property type="entry name" value="NST/OST"/>
</dbReference>
<comment type="caution">
    <text evidence="7">The sequence shown here is derived from an EMBL/GenBank/DDBJ whole genome shotgun (WGS) entry which is preliminary data.</text>
</comment>
<evidence type="ECO:0000313" key="8">
    <source>
        <dbReference type="Proteomes" id="UP000886998"/>
    </source>
</evidence>
<feature type="signal peptide" evidence="5">
    <location>
        <begin position="1"/>
        <end position="25"/>
    </location>
</feature>
<keyword evidence="1" id="KW-0808">Transferase</keyword>
<keyword evidence="5" id="KW-0732">Signal</keyword>
<dbReference type="Proteomes" id="UP000886998">
    <property type="component" value="Unassembled WGS sequence"/>
</dbReference>
<dbReference type="Gene3D" id="3.40.50.300">
    <property type="entry name" value="P-loop containing nucleotide triphosphate hydrolases"/>
    <property type="match status" value="1"/>
</dbReference>
<keyword evidence="2" id="KW-0325">Glycoprotein</keyword>
<accession>A0A8X7BQP8</accession>
<name>A0A8X7BQP8_9ARAC</name>
<evidence type="ECO:0000256" key="3">
    <source>
        <dbReference type="PIRSR" id="PIRSR637359-1"/>
    </source>
</evidence>
<dbReference type="EMBL" id="BMAV01002340">
    <property type="protein sequence ID" value="GFY41191.1"/>
    <property type="molecule type" value="Genomic_DNA"/>
</dbReference>
<dbReference type="AlphaFoldDB" id="A0A8X7BQP8"/>